<evidence type="ECO:0000259" key="11">
    <source>
        <dbReference type="Pfam" id="PF00361"/>
    </source>
</evidence>
<dbReference type="RefSeq" id="WP_089727601.1">
    <property type="nucleotide sequence ID" value="NZ_FNGI01000004.1"/>
</dbReference>
<dbReference type="NCBIfam" id="TIGR01972">
    <property type="entry name" value="NDH_I_M"/>
    <property type="match status" value="1"/>
</dbReference>
<dbReference type="GO" id="GO:0048039">
    <property type="term" value="F:ubiquinone binding"/>
    <property type="evidence" value="ECO:0007669"/>
    <property type="project" value="TreeGrafter"/>
</dbReference>
<comment type="subcellular location">
    <subcellularLocation>
        <location evidence="1">Endomembrane system</location>
        <topology evidence="1">Multi-pass membrane protein</topology>
    </subcellularLocation>
    <subcellularLocation>
        <location evidence="9">Membrane</location>
        <topology evidence="9">Multi-pass membrane protein</topology>
    </subcellularLocation>
</comment>
<evidence type="ECO:0000256" key="10">
    <source>
        <dbReference type="SAM" id="Phobius"/>
    </source>
</evidence>
<sequence>MILTVALAVPLLGALALAGSKRWSAMRARWFATGAAALSLLALIVAWFGFDPSGPLFQHVDEVRWVPSLGVAYRVGVDGIALAVATMSALLFVAAIAYPLDARSEPRQDHVQYYAWLLFLQAMSLGVFLALDLLLFYVFFDLTLVGMYFLIGRWGHGEPQVSALKFFLYTFAGSLALLLAIIGLYLSLDPHSFDMRVLIERQPLAGSGLYAGLVFLALMLGLAIKTPLVPLHTWLPQAHVDAPGPASAILAGVLLKMGTYGMIRLPFAMMQDAFARYALAIAIIALVAIVYGALVALGQRNLKRRIAYTSINHMGYTVLGIAVAAAAFSDTDVARRLALTGATVEMVAHGLITGALFLICGSFWQRTGEYDLDRYGGLARQAPLLTGFTVLAAFASLGMPGLAGFVAEFQIFAGTFAVYPWLAVIGVVGILITAALFLDLLRRLFFGSRPLHLVDFPDLNRAEWGVLAVLTLGIVVIGIAPRFLLTLIEASSAVLVGGR</sequence>
<dbReference type="GO" id="GO:0042773">
    <property type="term" value="P:ATP synthesis coupled electron transport"/>
    <property type="evidence" value="ECO:0007669"/>
    <property type="project" value="InterPro"/>
</dbReference>
<keyword evidence="4 9" id="KW-0812">Transmembrane</keyword>
<dbReference type="Pfam" id="PF00361">
    <property type="entry name" value="Proton_antipo_M"/>
    <property type="match status" value="1"/>
</dbReference>
<dbReference type="GO" id="GO:0003954">
    <property type="term" value="F:NADH dehydrogenase activity"/>
    <property type="evidence" value="ECO:0007669"/>
    <property type="project" value="TreeGrafter"/>
</dbReference>
<dbReference type="GO" id="GO:0008137">
    <property type="term" value="F:NADH dehydrogenase (ubiquinone) activity"/>
    <property type="evidence" value="ECO:0007669"/>
    <property type="project" value="InterPro"/>
</dbReference>
<evidence type="ECO:0000313" key="13">
    <source>
        <dbReference type="Proteomes" id="UP000198654"/>
    </source>
</evidence>
<protein>
    <recommendedName>
        <fullName evidence="3">NADH-quinone oxidoreductase subunit M</fullName>
    </recommendedName>
    <alternativeName>
        <fullName evidence="7">NADH dehydrogenase I subunit M</fullName>
    </alternativeName>
    <alternativeName>
        <fullName evidence="8">NDH-1 subunit M</fullName>
    </alternativeName>
</protein>
<feature type="domain" description="NADH:quinone oxidoreductase/Mrp antiporter transmembrane" evidence="11">
    <location>
        <begin position="130"/>
        <end position="433"/>
    </location>
</feature>
<evidence type="ECO:0000256" key="2">
    <source>
        <dbReference type="ARBA" id="ARBA00009025"/>
    </source>
</evidence>
<feature type="transmembrane region" description="Helical" evidence="10">
    <location>
        <begin position="207"/>
        <end position="224"/>
    </location>
</feature>
<reference evidence="12 13" key="1">
    <citation type="submission" date="2016-10" db="EMBL/GenBank/DDBJ databases">
        <authorList>
            <person name="de Groot N.N."/>
        </authorList>
    </citation>
    <scope>NUCLEOTIDE SEQUENCE [LARGE SCALE GENOMIC DNA]</scope>
    <source>
        <strain evidence="12 13">DSM 14789</strain>
    </source>
</reference>
<accession>A0A1G9KDE8</accession>
<keyword evidence="13" id="KW-1185">Reference proteome</keyword>
<dbReference type="InterPro" id="IPR001750">
    <property type="entry name" value="ND/Mrp_TM"/>
</dbReference>
<name>A0A1G9KDE8_9GAMM</name>
<comment type="similarity">
    <text evidence="2">Belongs to the complex I subunit 4 family.</text>
</comment>
<evidence type="ECO:0000256" key="1">
    <source>
        <dbReference type="ARBA" id="ARBA00004127"/>
    </source>
</evidence>
<keyword evidence="5 10" id="KW-1133">Transmembrane helix</keyword>
<organism evidence="12 13">
    <name type="scientific">Modicisalibacter muralis</name>
    <dbReference type="NCBI Taxonomy" id="119000"/>
    <lineage>
        <taxon>Bacteria</taxon>
        <taxon>Pseudomonadati</taxon>
        <taxon>Pseudomonadota</taxon>
        <taxon>Gammaproteobacteria</taxon>
        <taxon>Oceanospirillales</taxon>
        <taxon>Halomonadaceae</taxon>
        <taxon>Modicisalibacter</taxon>
    </lineage>
</organism>
<dbReference type="InterPro" id="IPR010227">
    <property type="entry name" value="NADH_Q_OxRdtase_chainM/4"/>
</dbReference>
<evidence type="ECO:0000256" key="8">
    <source>
        <dbReference type="ARBA" id="ARBA00032798"/>
    </source>
</evidence>
<dbReference type="STRING" id="119000.SAMN05661010_01743"/>
<dbReference type="GO" id="GO:0015990">
    <property type="term" value="P:electron transport coupled proton transport"/>
    <property type="evidence" value="ECO:0007669"/>
    <property type="project" value="TreeGrafter"/>
</dbReference>
<evidence type="ECO:0000313" key="12">
    <source>
        <dbReference type="EMBL" id="SDL47890.1"/>
    </source>
</evidence>
<dbReference type="EMBL" id="FNGI01000004">
    <property type="protein sequence ID" value="SDL47890.1"/>
    <property type="molecule type" value="Genomic_DNA"/>
</dbReference>
<feature type="transmembrane region" description="Helical" evidence="10">
    <location>
        <begin position="28"/>
        <end position="50"/>
    </location>
</feature>
<keyword evidence="6 10" id="KW-0472">Membrane</keyword>
<dbReference type="GO" id="GO:0016020">
    <property type="term" value="C:membrane"/>
    <property type="evidence" value="ECO:0007669"/>
    <property type="project" value="UniProtKB-SubCell"/>
</dbReference>
<dbReference type="PANTHER" id="PTHR43507">
    <property type="entry name" value="NADH-UBIQUINONE OXIDOREDUCTASE CHAIN 4"/>
    <property type="match status" value="1"/>
</dbReference>
<feature type="transmembrane region" description="Helical" evidence="10">
    <location>
        <begin position="418"/>
        <end position="441"/>
    </location>
</feature>
<dbReference type="GO" id="GO:0012505">
    <property type="term" value="C:endomembrane system"/>
    <property type="evidence" value="ECO:0007669"/>
    <property type="project" value="UniProtKB-SubCell"/>
</dbReference>
<dbReference type="OrthoDB" id="9768329at2"/>
<feature type="transmembrane region" description="Helical" evidence="10">
    <location>
        <begin position="306"/>
        <end position="326"/>
    </location>
</feature>
<gene>
    <name evidence="12" type="ORF">SAMN05661010_01743</name>
</gene>
<dbReference type="Proteomes" id="UP000198654">
    <property type="component" value="Unassembled WGS sequence"/>
</dbReference>
<evidence type="ECO:0000256" key="4">
    <source>
        <dbReference type="ARBA" id="ARBA00022692"/>
    </source>
</evidence>
<evidence type="ECO:0000256" key="6">
    <source>
        <dbReference type="ARBA" id="ARBA00023136"/>
    </source>
</evidence>
<proteinExistence type="inferred from homology"/>
<dbReference type="PANTHER" id="PTHR43507:SF1">
    <property type="entry name" value="NADH-UBIQUINONE OXIDOREDUCTASE CHAIN 4"/>
    <property type="match status" value="1"/>
</dbReference>
<feature type="transmembrane region" description="Helical" evidence="10">
    <location>
        <begin position="346"/>
        <end position="364"/>
    </location>
</feature>
<feature type="transmembrane region" description="Helical" evidence="10">
    <location>
        <begin position="274"/>
        <end position="294"/>
    </location>
</feature>
<dbReference type="AlphaFoldDB" id="A0A1G9KDE8"/>
<evidence type="ECO:0000256" key="9">
    <source>
        <dbReference type="RuleBase" id="RU000320"/>
    </source>
</evidence>
<dbReference type="InterPro" id="IPR003918">
    <property type="entry name" value="NADH_UbQ_OxRdtase"/>
</dbReference>
<feature type="transmembrane region" description="Helical" evidence="10">
    <location>
        <begin position="384"/>
        <end position="406"/>
    </location>
</feature>
<feature type="transmembrane region" description="Helical" evidence="10">
    <location>
        <begin position="462"/>
        <end position="485"/>
    </location>
</feature>
<feature type="transmembrane region" description="Helical" evidence="10">
    <location>
        <begin position="113"/>
        <end position="131"/>
    </location>
</feature>
<feature type="transmembrane region" description="Helical" evidence="10">
    <location>
        <begin position="71"/>
        <end position="98"/>
    </location>
</feature>
<dbReference type="PRINTS" id="PR01437">
    <property type="entry name" value="NUOXDRDTASE4"/>
</dbReference>
<evidence type="ECO:0000256" key="7">
    <source>
        <dbReference type="ARBA" id="ARBA00031584"/>
    </source>
</evidence>
<evidence type="ECO:0000256" key="3">
    <source>
        <dbReference type="ARBA" id="ARBA00019906"/>
    </source>
</evidence>
<evidence type="ECO:0000256" key="5">
    <source>
        <dbReference type="ARBA" id="ARBA00022989"/>
    </source>
</evidence>
<feature type="transmembrane region" description="Helical" evidence="10">
    <location>
        <begin position="166"/>
        <end position="186"/>
    </location>
</feature>